<dbReference type="AlphaFoldDB" id="A0A8H9L3M3"/>
<evidence type="ECO:0000259" key="1">
    <source>
        <dbReference type="PROSITE" id="PS50921"/>
    </source>
</evidence>
<evidence type="ECO:0000313" key="2">
    <source>
        <dbReference type="EMBL" id="GGM20676.1"/>
    </source>
</evidence>
<dbReference type="SMART" id="SM01012">
    <property type="entry name" value="ANTAR"/>
    <property type="match status" value="1"/>
</dbReference>
<dbReference type="InterPro" id="IPR005561">
    <property type="entry name" value="ANTAR"/>
</dbReference>
<gene>
    <name evidence="2" type="ORF">GCM10010102_15430</name>
</gene>
<sequence>MSADTTHALTLVDGARSDSLPALPGISAAELAEALGIGTNLLIGRYRVGLATGEWWWSDEVYTMHGWRRHEVEPGLDALRSRKHPDDRARVVRAAAESLRLGRPFACAHRIVDKNGRSRSVVVIGQGQRGPEGPMIAGYVLDVTPVQKEALNRRATSTVNRAFVSQAAIEQVKGVIMAVRGVDEATADVTLRERANAVDVPVRLAADQVMAALRADAEKSGITPAVLTQALDAVQSVGRPRRHDALLTRRPRKSRD</sequence>
<accession>A0A8H9L3M3</accession>
<dbReference type="EMBL" id="BMPT01000004">
    <property type="protein sequence ID" value="GGM20676.1"/>
    <property type="molecule type" value="Genomic_DNA"/>
</dbReference>
<evidence type="ECO:0000313" key="3">
    <source>
        <dbReference type="Proteomes" id="UP000655589"/>
    </source>
</evidence>
<organism evidence="2 3">
    <name type="scientific">Promicromonospora citrea</name>
    <dbReference type="NCBI Taxonomy" id="43677"/>
    <lineage>
        <taxon>Bacteria</taxon>
        <taxon>Bacillati</taxon>
        <taxon>Actinomycetota</taxon>
        <taxon>Actinomycetes</taxon>
        <taxon>Micrococcales</taxon>
        <taxon>Promicromonosporaceae</taxon>
        <taxon>Promicromonospora</taxon>
    </lineage>
</organism>
<dbReference type="SUPFAM" id="SSF55785">
    <property type="entry name" value="PYP-like sensor domain (PAS domain)"/>
    <property type="match status" value="1"/>
</dbReference>
<dbReference type="Gene3D" id="1.10.10.10">
    <property type="entry name" value="Winged helix-like DNA-binding domain superfamily/Winged helix DNA-binding domain"/>
    <property type="match status" value="1"/>
</dbReference>
<reference evidence="2" key="1">
    <citation type="journal article" date="2014" name="Int. J. Syst. Evol. Microbiol.">
        <title>Complete genome sequence of Corynebacterium casei LMG S-19264T (=DSM 44701T), isolated from a smear-ripened cheese.</title>
        <authorList>
            <consortium name="US DOE Joint Genome Institute (JGI-PGF)"/>
            <person name="Walter F."/>
            <person name="Albersmeier A."/>
            <person name="Kalinowski J."/>
            <person name="Ruckert C."/>
        </authorList>
    </citation>
    <scope>NUCLEOTIDE SEQUENCE</scope>
    <source>
        <strain evidence="2">JCM 3051</strain>
    </source>
</reference>
<keyword evidence="3" id="KW-1185">Reference proteome</keyword>
<name>A0A8H9L3M3_9MICO</name>
<dbReference type="Pfam" id="PF08447">
    <property type="entry name" value="PAS_3"/>
    <property type="match status" value="1"/>
</dbReference>
<dbReference type="Pfam" id="PF03861">
    <property type="entry name" value="ANTAR"/>
    <property type="match status" value="1"/>
</dbReference>
<dbReference type="GO" id="GO:0003723">
    <property type="term" value="F:RNA binding"/>
    <property type="evidence" value="ECO:0007669"/>
    <property type="project" value="InterPro"/>
</dbReference>
<comment type="caution">
    <text evidence="2">The sequence shown here is derived from an EMBL/GenBank/DDBJ whole genome shotgun (WGS) entry which is preliminary data.</text>
</comment>
<dbReference type="Gene3D" id="3.30.450.20">
    <property type="entry name" value="PAS domain"/>
    <property type="match status" value="1"/>
</dbReference>
<protein>
    <recommendedName>
        <fullName evidence="1">ANTAR domain-containing protein</fullName>
    </recommendedName>
</protein>
<dbReference type="PROSITE" id="PS50921">
    <property type="entry name" value="ANTAR"/>
    <property type="match status" value="1"/>
</dbReference>
<dbReference type="InterPro" id="IPR035965">
    <property type="entry name" value="PAS-like_dom_sf"/>
</dbReference>
<proteinExistence type="predicted"/>
<dbReference type="InterPro" id="IPR013655">
    <property type="entry name" value="PAS_fold_3"/>
</dbReference>
<dbReference type="RefSeq" id="WP_171104673.1">
    <property type="nucleotide sequence ID" value="NZ_BMPT01000004.1"/>
</dbReference>
<feature type="domain" description="ANTAR" evidence="1">
    <location>
        <begin position="148"/>
        <end position="210"/>
    </location>
</feature>
<dbReference type="Proteomes" id="UP000655589">
    <property type="component" value="Unassembled WGS sequence"/>
</dbReference>
<reference evidence="2" key="2">
    <citation type="submission" date="2020-09" db="EMBL/GenBank/DDBJ databases">
        <authorList>
            <person name="Sun Q."/>
            <person name="Ohkuma M."/>
        </authorList>
    </citation>
    <scope>NUCLEOTIDE SEQUENCE</scope>
    <source>
        <strain evidence="2">JCM 3051</strain>
    </source>
</reference>
<dbReference type="InterPro" id="IPR036388">
    <property type="entry name" value="WH-like_DNA-bd_sf"/>
</dbReference>